<evidence type="ECO:0000313" key="2">
    <source>
        <dbReference type="Proteomes" id="UP000187209"/>
    </source>
</evidence>
<keyword evidence="2" id="KW-1185">Reference proteome</keyword>
<proteinExistence type="predicted"/>
<gene>
    <name evidence="1" type="ORF">SteCoe_38391</name>
</gene>
<sequence length="162" mass="17351">MFLSFAFYVLSLLGFSYGIFLEFYIASDTTCWIVGPTSAGGNAIIHSTVSAWKTVITNADWIWDINGNTVKGNGTVTKYFYIAGIPATGTFQVAADNTFTTYLNSVEADCKDTTGITFSSSTPKSCNVISYLVSGLNKLVVNVENTGASAAVKFRLDATSNL</sequence>
<accession>A0A1R2ALG4</accession>
<dbReference type="AlphaFoldDB" id="A0A1R2ALG4"/>
<dbReference type="Gene3D" id="2.60.120.260">
    <property type="entry name" value="Galactose-binding domain-like"/>
    <property type="match status" value="1"/>
</dbReference>
<comment type="caution">
    <text evidence="1">The sequence shown here is derived from an EMBL/GenBank/DDBJ whole genome shotgun (WGS) entry which is preliminary data.</text>
</comment>
<evidence type="ECO:0000313" key="1">
    <source>
        <dbReference type="EMBL" id="OMJ65361.1"/>
    </source>
</evidence>
<reference evidence="1 2" key="1">
    <citation type="submission" date="2016-11" db="EMBL/GenBank/DDBJ databases">
        <title>The macronuclear genome of Stentor coeruleus: a giant cell with tiny introns.</title>
        <authorList>
            <person name="Slabodnick M."/>
            <person name="Ruby J.G."/>
            <person name="Reiff S.B."/>
            <person name="Swart E.C."/>
            <person name="Gosai S."/>
            <person name="Prabakaran S."/>
            <person name="Witkowska E."/>
            <person name="Larue G.E."/>
            <person name="Fisher S."/>
            <person name="Freeman R.M."/>
            <person name="Gunawardena J."/>
            <person name="Chu W."/>
            <person name="Stover N.A."/>
            <person name="Gregory B.D."/>
            <person name="Nowacki M."/>
            <person name="Derisi J."/>
            <person name="Roy S.W."/>
            <person name="Marshall W.F."/>
            <person name="Sood P."/>
        </authorList>
    </citation>
    <scope>NUCLEOTIDE SEQUENCE [LARGE SCALE GENOMIC DNA]</scope>
    <source>
        <strain evidence="1">WM001</strain>
    </source>
</reference>
<organism evidence="1 2">
    <name type="scientific">Stentor coeruleus</name>
    <dbReference type="NCBI Taxonomy" id="5963"/>
    <lineage>
        <taxon>Eukaryota</taxon>
        <taxon>Sar</taxon>
        <taxon>Alveolata</taxon>
        <taxon>Ciliophora</taxon>
        <taxon>Postciliodesmatophora</taxon>
        <taxon>Heterotrichea</taxon>
        <taxon>Heterotrichida</taxon>
        <taxon>Stentoridae</taxon>
        <taxon>Stentor</taxon>
    </lineage>
</organism>
<dbReference type="EMBL" id="MPUH01002194">
    <property type="protein sequence ID" value="OMJ65361.1"/>
    <property type="molecule type" value="Genomic_DNA"/>
</dbReference>
<protein>
    <submittedName>
        <fullName evidence="1">Uncharacterized protein</fullName>
    </submittedName>
</protein>
<dbReference type="Proteomes" id="UP000187209">
    <property type="component" value="Unassembled WGS sequence"/>
</dbReference>
<name>A0A1R2ALG4_9CILI</name>